<dbReference type="GeneTree" id="ENSGT00940000153339"/>
<reference evidence="16" key="3">
    <citation type="submission" date="2025-09" db="UniProtKB">
        <authorList>
            <consortium name="Ensembl"/>
        </authorList>
    </citation>
    <scope>IDENTIFICATION</scope>
</reference>
<evidence type="ECO:0000256" key="12">
    <source>
        <dbReference type="ARBA" id="ARBA00042964"/>
    </source>
</evidence>
<dbReference type="PROSITE" id="PS00226">
    <property type="entry name" value="IF_ROD_1"/>
    <property type="match status" value="1"/>
</dbReference>
<dbReference type="GO" id="GO:0005654">
    <property type="term" value="C:nucleoplasm"/>
    <property type="evidence" value="ECO:0007669"/>
    <property type="project" value="UniProtKB-SubCell"/>
</dbReference>
<evidence type="ECO:0000256" key="11">
    <source>
        <dbReference type="ARBA" id="ARBA00042886"/>
    </source>
</evidence>
<feature type="region of interest" description="Disordered" evidence="14">
    <location>
        <begin position="238"/>
        <end position="286"/>
    </location>
</feature>
<feature type="domain" description="IF rod" evidence="15">
    <location>
        <begin position="1"/>
        <end position="174"/>
    </location>
</feature>
<dbReference type="STRING" id="61853.ENSNLEP00000025260"/>
<dbReference type="InParanoid" id="A0A2I3FW30"/>
<dbReference type="InterPro" id="IPR039008">
    <property type="entry name" value="IF_rod_dom"/>
</dbReference>
<dbReference type="GO" id="GO:0005882">
    <property type="term" value="C:intermediate filament"/>
    <property type="evidence" value="ECO:0007669"/>
    <property type="project" value="UniProtKB-KW"/>
</dbReference>
<dbReference type="FunFam" id="1.20.5.170:FF:000004">
    <property type="entry name" value="Keratin, type II cytoskeletal 5"/>
    <property type="match status" value="1"/>
</dbReference>
<evidence type="ECO:0000256" key="2">
    <source>
        <dbReference type="ARBA" id="ARBA00004496"/>
    </source>
</evidence>
<dbReference type="SMART" id="SM01391">
    <property type="entry name" value="Filament"/>
    <property type="match status" value="1"/>
</dbReference>
<evidence type="ECO:0000256" key="6">
    <source>
        <dbReference type="ARBA" id="ARBA00022754"/>
    </source>
</evidence>
<dbReference type="PROSITE" id="PS51842">
    <property type="entry name" value="IF_ROD_2"/>
    <property type="match status" value="1"/>
</dbReference>
<feature type="compositionally biased region" description="Low complexity" evidence="14">
    <location>
        <begin position="250"/>
        <end position="271"/>
    </location>
</feature>
<evidence type="ECO:0000256" key="5">
    <source>
        <dbReference type="ARBA" id="ARBA00022744"/>
    </source>
</evidence>
<reference evidence="16 17" key="1">
    <citation type="submission" date="2012-10" db="EMBL/GenBank/DDBJ databases">
        <authorList>
            <consortium name="Gibbon Genome Sequencing Consortium"/>
        </authorList>
    </citation>
    <scope>NUCLEOTIDE SEQUENCE [LARGE SCALE GENOMIC DNA]</scope>
</reference>
<dbReference type="PANTHER" id="PTHR45616">
    <property type="entry name" value="GATA-TYPE DOMAIN-CONTAINING PROTEIN"/>
    <property type="match status" value="1"/>
</dbReference>
<accession>A0A2I3FW30</accession>
<dbReference type="SUPFAM" id="SSF64593">
    <property type="entry name" value="Intermediate filament protein, coiled coil region"/>
    <property type="match status" value="1"/>
</dbReference>
<dbReference type="AlphaFoldDB" id="A0A2I3FW30"/>
<evidence type="ECO:0000256" key="8">
    <source>
        <dbReference type="ARBA" id="ARBA00023242"/>
    </source>
</evidence>
<dbReference type="Proteomes" id="UP000001073">
    <property type="component" value="Chromosome 22a"/>
</dbReference>
<dbReference type="Gene3D" id="1.20.5.500">
    <property type="entry name" value="Single helix bin"/>
    <property type="match status" value="1"/>
</dbReference>
<evidence type="ECO:0000313" key="17">
    <source>
        <dbReference type="Proteomes" id="UP000001073"/>
    </source>
</evidence>
<evidence type="ECO:0000256" key="7">
    <source>
        <dbReference type="ARBA" id="ARBA00023054"/>
    </source>
</evidence>
<dbReference type="GO" id="GO:0016363">
    <property type="term" value="C:nuclear matrix"/>
    <property type="evidence" value="ECO:0007669"/>
    <property type="project" value="UniProtKB-SubCell"/>
</dbReference>
<keyword evidence="17" id="KW-1185">Reference proteome</keyword>
<comment type="function">
    <text evidence="9">Together with KRT19, helps to link the contractile apparatus to dystrophin at the costameres of striated muscle.</text>
</comment>
<proteinExistence type="inferred from homology"/>
<dbReference type="Ensembl" id="ENSNLET00000053605.1">
    <property type="protein sequence ID" value="ENSNLEP00000025260.1"/>
    <property type="gene ID" value="ENSNLEG00000029348.1"/>
</dbReference>
<evidence type="ECO:0000259" key="15">
    <source>
        <dbReference type="PROSITE" id="PS51842"/>
    </source>
</evidence>
<evidence type="ECO:0000256" key="9">
    <source>
        <dbReference type="ARBA" id="ARBA00037766"/>
    </source>
</evidence>
<dbReference type="Gene3D" id="1.20.5.170">
    <property type="match status" value="1"/>
</dbReference>
<organism evidence="16 17">
    <name type="scientific">Nomascus leucogenys</name>
    <name type="common">Northern white-cheeked gibbon</name>
    <name type="synonym">Hylobates leucogenys</name>
    <dbReference type="NCBI Taxonomy" id="61853"/>
    <lineage>
        <taxon>Eukaryota</taxon>
        <taxon>Metazoa</taxon>
        <taxon>Chordata</taxon>
        <taxon>Craniata</taxon>
        <taxon>Vertebrata</taxon>
        <taxon>Euteleostomi</taxon>
        <taxon>Mammalia</taxon>
        <taxon>Eutheria</taxon>
        <taxon>Euarchontoglires</taxon>
        <taxon>Primates</taxon>
        <taxon>Haplorrhini</taxon>
        <taxon>Catarrhini</taxon>
        <taxon>Hylobatidae</taxon>
        <taxon>Nomascus</taxon>
    </lineage>
</organism>
<dbReference type="Pfam" id="PF00038">
    <property type="entry name" value="Filament"/>
    <property type="match status" value="1"/>
</dbReference>
<evidence type="ECO:0000256" key="3">
    <source>
        <dbReference type="ARBA" id="ARBA00004642"/>
    </source>
</evidence>
<keyword evidence="6 13" id="KW-0403">Intermediate filament</keyword>
<gene>
    <name evidence="16" type="primary">LOC100601090</name>
</gene>
<evidence type="ECO:0000256" key="14">
    <source>
        <dbReference type="SAM" id="MobiDB-lite"/>
    </source>
</evidence>
<name>A0A2I3FW30_NOMLE</name>
<protein>
    <recommendedName>
        <fullName evidence="10">Keratin, type II cytoskeletal 8</fullName>
    </recommendedName>
    <alternativeName>
        <fullName evidence="12">Cytokeratin-8</fullName>
    </alternativeName>
    <alternativeName>
        <fullName evidence="11">Keratin-8</fullName>
    </alternativeName>
</protein>
<keyword evidence="7" id="KW-0175">Coiled coil</keyword>
<evidence type="ECO:0000256" key="10">
    <source>
        <dbReference type="ARBA" id="ARBA00039429"/>
    </source>
</evidence>
<dbReference type="PANTHER" id="PTHR45616:SF26">
    <property type="entry name" value="KERATIN, TYPE II CYTOSKELETAL 8"/>
    <property type="match status" value="1"/>
</dbReference>
<evidence type="ECO:0000256" key="13">
    <source>
        <dbReference type="RuleBase" id="RU000685"/>
    </source>
</evidence>
<dbReference type="InterPro" id="IPR018039">
    <property type="entry name" value="IF_conserved"/>
</dbReference>
<evidence type="ECO:0000256" key="1">
    <source>
        <dbReference type="ARBA" id="ARBA00004109"/>
    </source>
</evidence>
<reference evidence="16" key="2">
    <citation type="submission" date="2025-08" db="UniProtKB">
        <authorList>
            <consortium name="Ensembl"/>
        </authorList>
    </citation>
    <scope>IDENTIFICATION</scope>
</reference>
<comment type="similarity">
    <text evidence="13">Belongs to the intermediate filament family.</text>
</comment>
<evidence type="ECO:0000313" key="16">
    <source>
        <dbReference type="Ensembl" id="ENSNLEP00000025260.1"/>
    </source>
</evidence>
<sequence length="286" mass="31261">MNKVELESHLEGLTDEINFLRQLCSLDMDSIIAEVKAQYEETANQSQAEAKSMYQIKYEELQMLAGKHSDDLRHTKTEISEMNQNISWLQAETEGLKGQRASLEAAVADAEQHGELAIKDANAKLSELEAALQWAKQDMAWQLHEYQELMNIKLALDMEIATYRKLLEGKESRLESGMQNISIHTKTTSSYAGGLSLAYGGLTSPGLSYGLGSSSFSHTSSTRAVVVKKIETRNGKLVSESSDVLRKSTAAAAPPGRPLLRLPQSPGGRPLCRGAQGTGDPPEAQP</sequence>
<evidence type="ECO:0000256" key="4">
    <source>
        <dbReference type="ARBA" id="ARBA00022490"/>
    </source>
</evidence>
<keyword evidence="5" id="KW-0416">Keratin</keyword>
<keyword evidence="4" id="KW-0963">Cytoplasm</keyword>
<dbReference type="OMA" id="NTHAGTR"/>
<comment type="subcellular location">
    <subcellularLocation>
        <location evidence="2">Cytoplasm</location>
    </subcellularLocation>
    <subcellularLocation>
        <location evidence="1">Nucleus matrix</location>
    </subcellularLocation>
    <subcellularLocation>
        <location evidence="3">Nucleus</location>
        <location evidence="3">Nucleoplasm</location>
    </subcellularLocation>
</comment>
<dbReference type="FunFam" id="1.20.5.500:FF:000001">
    <property type="entry name" value="Type II keratin 23"/>
    <property type="match status" value="1"/>
</dbReference>
<dbReference type="GO" id="GO:0005829">
    <property type="term" value="C:cytosol"/>
    <property type="evidence" value="ECO:0007669"/>
    <property type="project" value="UniProtKB-ARBA"/>
</dbReference>
<dbReference type="EMBL" id="ADFV01058843">
    <property type="status" value="NOT_ANNOTATED_CDS"/>
    <property type="molecule type" value="Genomic_DNA"/>
</dbReference>
<keyword evidence="8" id="KW-0539">Nucleus</keyword>